<dbReference type="InterPro" id="IPR011012">
    <property type="entry name" value="Longin-like_dom_sf"/>
</dbReference>
<evidence type="ECO:0000256" key="6">
    <source>
        <dbReference type="ARBA" id="ARBA00038179"/>
    </source>
</evidence>
<evidence type="ECO:0000313" key="9">
    <source>
        <dbReference type="Proteomes" id="UP000326924"/>
    </source>
</evidence>
<comment type="similarity">
    <text evidence="6">Belongs to the TRAPP small subunits family. TRAPPC4 subfamily.</text>
</comment>
<sequence>MVILSILILNKAGGLIYQRHFNEGLNKLSSNDYLVLAGTFHGVHAITSRISPVPGSGGLEVLESDQFRVQCFQTLTGTKLLIFAEPHQPNIDVICRRVYELYADYVMKNPFYQIEMPIRCEQFDRQLVAYIKPKQ</sequence>
<comment type="caution">
    <text evidence="8">The sequence shown here is derived from an EMBL/GenBank/DDBJ whole genome shotgun (WGS) entry which is preliminary data.</text>
</comment>
<name>A0A5J5EZT7_9PEZI</name>
<dbReference type="GO" id="GO:0005783">
    <property type="term" value="C:endoplasmic reticulum"/>
    <property type="evidence" value="ECO:0007669"/>
    <property type="project" value="UniProtKB-SubCell"/>
</dbReference>
<dbReference type="Pfam" id="PF04099">
    <property type="entry name" value="Sybindin"/>
    <property type="match status" value="1"/>
</dbReference>
<dbReference type="CDD" id="cd14856">
    <property type="entry name" value="TRAPPC4_synbindin"/>
    <property type="match status" value="1"/>
</dbReference>
<evidence type="ECO:0000313" key="8">
    <source>
        <dbReference type="EMBL" id="KAA8909012.1"/>
    </source>
</evidence>
<dbReference type="EMBL" id="VXIS01000062">
    <property type="protein sequence ID" value="KAA8909012.1"/>
    <property type="molecule type" value="Genomic_DNA"/>
</dbReference>
<accession>A0A5J5EZT7</accession>
<dbReference type="FunFam" id="3.30.450.70:FF:000007">
    <property type="entry name" value="Putative sybindin-like family protein"/>
    <property type="match status" value="1"/>
</dbReference>
<comment type="subunit">
    <text evidence="7">Part of the multisubunit transport protein particle (TRAPP) complex.</text>
</comment>
<dbReference type="GO" id="GO:0030008">
    <property type="term" value="C:TRAPP complex"/>
    <property type="evidence" value="ECO:0007669"/>
    <property type="project" value="UniProtKB-UniRule"/>
</dbReference>
<keyword evidence="3 7" id="KW-0256">Endoplasmic reticulum</keyword>
<dbReference type="FunCoup" id="A0A5J5EZT7">
    <property type="interactions" value="353"/>
</dbReference>
<evidence type="ECO:0000256" key="1">
    <source>
        <dbReference type="ARBA" id="ARBA00004555"/>
    </source>
</evidence>
<evidence type="ECO:0000256" key="5">
    <source>
        <dbReference type="ARBA" id="ARBA00023034"/>
    </source>
</evidence>
<dbReference type="SMART" id="SM01399">
    <property type="entry name" value="Sybindin"/>
    <property type="match status" value="1"/>
</dbReference>
<dbReference type="GO" id="GO:0005794">
    <property type="term" value="C:Golgi apparatus"/>
    <property type="evidence" value="ECO:0007669"/>
    <property type="project" value="UniProtKB-SubCell"/>
</dbReference>
<dbReference type="Proteomes" id="UP000326924">
    <property type="component" value="Unassembled WGS sequence"/>
</dbReference>
<gene>
    <name evidence="8" type="ORF">FN846DRAFT_776815</name>
</gene>
<dbReference type="SUPFAM" id="SSF64356">
    <property type="entry name" value="SNARE-like"/>
    <property type="match status" value="1"/>
</dbReference>
<proteinExistence type="inferred from homology"/>
<dbReference type="PANTHER" id="PTHR23249">
    <property type="entry name" value="TRAFFICKING PROTEIN PARTICLE COMPLEX SUBUNIT"/>
    <property type="match status" value="1"/>
</dbReference>
<keyword evidence="5 7" id="KW-0333">Golgi apparatus</keyword>
<comment type="subcellular location">
    <subcellularLocation>
        <location evidence="7">Endoplasmic reticulum</location>
    </subcellularLocation>
    <subcellularLocation>
        <location evidence="7">Golgi apparatus</location>
        <location evidence="7">cis-Golgi network</location>
    </subcellularLocation>
    <subcellularLocation>
        <location evidence="1">Golgi apparatus</location>
    </subcellularLocation>
</comment>
<dbReference type="Gene3D" id="3.30.450.70">
    <property type="match status" value="1"/>
</dbReference>
<evidence type="ECO:0000256" key="3">
    <source>
        <dbReference type="ARBA" id="ARBA00022824"/>
    </source>
</evidence>
<evidence type="ECO:0000256" key="4">
    <source>
        <dbReference type="ARBA" id="ARBA00022892"/>
    </source>
</evidence>
<dbReference type="GO" id="GO:0006888">
    <property type="term" value="P:endoplasmic reticulum to Golgi vesicle-mediated transport"/>
    <property type="evidence" value="ECO:0007669"/>
    <property type="project" value="UniProtKB-UniRule"/>
</dbReference>
<organism evidence="8 9">
    <name type="scientific">Sphaerosporella brunnea</name>
    <dbReference type="NCBI Taxonomy" id="1250544"/>
    <lineage>
        <taxon>Eukaryota</taxon>
        <taxon>Fungi</taxon>
        <taxon>Dikarya</taxon>
        <taxon>Ascomycota</taxon>
        <taxon>Pezizomycotina</taxon>
        <taxon>Pezizomycetes</taxon>
        <taxon>Pezizales</taxon>
        <taxon>Pyronemataceae</taxon>
        <taxon>Sphaerosporella</taxon>
    </lineage>
</organism>
<dbReference type="PANTHER" id="PTHR23249:SF15">
    <property type="entry name" value="TRAFFICKING PROTEIN PARTICLE COMPLEX SUBUNIT 4"/>
    <property type="match status" value="1"/>
</dbReference>
<dbReference type="AlphaFoldDB" id="A0A5J5EZT7"/>
<dbReference type="InterPro" id="IPR007233">
    <property type="entry name" value="TRAPPC"/>
</dbReference>
<reference evidence="8 9" key="1">
    <citation type="submission" date="2019-09" db="EMBL/GenBank/DDBJ databases">
        <title>Draft genome of the ectomycorrhizal ascomycete Sphaerosporella brunnea.</title>
        <authorList>
            <consortium name="DOE Joint Genome Institute"/>
            <person name="Benucci G.M."/>
            <person name="Marozzi G."/>
            <person name="Antonielli L."/>
            <person name="Sanchez S."/>
            <person name="Marco P."/>
            <person name="Wang X."/>
            <person name="Falini L.B."/>
            <person name="Barry K."/>
            <person name="Haridas S."/>
            <person name="Lipzen A."/>
            <person name="Labutti K."/>
            <person name="Grigoriev I.V."/>
            <person name="Murat C."/>
            <person name="Martin F."/>
            <person name="Albertini E."/>
            <person name="Donnini D."/>
            <person name="Bonito G."/>
        </authorList>
    </citation>
    <scope>NUCLEOTIDE SEQUENCE [LARGE SCALE GENOMIC DNA]</scope>
    <source>
        <strain evidence="8 9">Sb_GMNB300</strain>
    </source>
</reference>
<dbReference type="InParanoid" id="A0A5J5EZT7"/>
<keyword evidence="4 7" id="KW-0931">ER-Golgi transport</keyword>
<evidence type="ECO:0000256" key="2">
    <source>
        <dbReference type="ARBA" id="ARBA00022448"/>
    </source>
</evidence>
<evidence type="ECO:0000256" key="7">
    <source>
        <dbReference type="RuleBase" id="RU366065"/>
    </source>
</evidence>
<keyword evidence="9" id="KW-1185">Reference proteome</keyword>
<protein>
    <recommendedName>
        <fullName evidence="7">Trafficking protein particle complex subunit</fullName>
    </recommendedName>
</protein>
<keyword evidence="2 7" id="KW-0813">Transport</keyword>
<dbReference type="OrthoDB" id="246406at2759"/>